<feature type="transmembrane region" description="Helical" evidence="8">
    <location>
        <begin position="405"/>
        <end position="428"/>
    </location>
</feature>
<dbReference type="PANTHER" id="PTHR43341">
    <property type="entry name" value="AMINO ACID PERMEASE"/>
    <property type="match status" value="1"/>
</dbReference>
<evidence type="ECO:0000256" key="7">
    <source>
        <dbReference type="SAM" id="MobiDB-lite"/>
    </source>
</evidence>
<dbReference type="FunFam" id="1.20.1740.10:FF:000006">
    <property type="entry name" value="General amino acid permease"/>
    <property type="match status" value="1"/>
</dbReference>
<evidence type="ECO:0000256" key="3">
    <source>
        <dbReference type="ARBA" id="ARBA00022692"/>
    </source>
</evidence>
<feature type="transmembrane region" description="Helical" evidence="8">
    <location>
        <begin position="156"/>
        <end position="177"/>
    </location>
</feature>
<dbReference type="InterPro" id="IPR050524">
    <property type="entry name" value="APC_YAT"/>
</dbReference>
<evidence type="ECO:0000256" key="5">
    <source>
        <dbReference type="ARBA" id="ARBA00022989"/>
    </source>
</evidence>
<sequence>MTSEDGAAEKRSGYNEDVGSLEAAEKSTEPVTVSHTALKRKLKNRHVAMISIGGVIGTGLFLGTASSLKNGGPLGLLLGYLFVGSICYSTMITLGEMVAFLPIPGGFIKLAERFVDPAFAFAMGWNYWYDWTVTLPAELSAAATLINFWDRSTSNAVWITMCLVVIIGINVCGVGAYGEAEFWFSSIKVATITGMIILGIVVDLGGGPNHDRIGFRYWKNPGPFVEYDGISGTKGQFLGTASVVTQAAFSYTGAEAVAVAAAEAKNPRRNVPKAIKRVYLRVLLFYIGGVFVIGLLVPSSNYSLDLNSSDASASPFVIAFNEAGIKVLPSIINAGILTSAWSAGSSDLYLSSRTLYGLAVSGSAPKFFARTSRSGLPYVCLGISGCFALLAYMSLSSSSGVVFTWLSNFAATCGLVTWFGIGVTYLRFYKGYSTQGFERSKLPYTTRFQPYAAWWTVGASPFTLFFSAWEVFLRNNWSTATFVTNYFPVLFFPVLYVLAKLVMKVQIIKPSEMDFVSDIKEIDAITYDDPPPKNWAEAFWAWLASFSPHLL</sequence>
<feature type="transmembrane region" description="Helical" evidence="8">
    <location>
        <begin position="77"/>
        <end position="103"/>
    </location>
</feature>
<keyword evidence="5 8" id="KW-1133">Transmembrane helix</keyword>
<keyword evidence="11" id="KW-1185">Reference proteome</keyword>
<evidence type="ECO:0000259" key="9">
    <source>
        <dbReference type="Pfam" id="PF00324"/>
    </source>
</evidence>
<organism evidence="10 11">
    <name type="scientific">Hydnomerulius pinastri MD-312</name>
    <dbReference type="NCBI Taxonomy" id="994086"/>
    <lineage>
        <taxon>Eukaryota</taxon>
        <taxon>Fungi</taxon>
        <taxon>Dikarya</taxon>
        <taxon>Basidiomycota</taxon>
        <taxon>Agaricomycotina</taxon>
        <taxon>Agaricomycetes</taxon>
        <taxon>Agaricomycetidae</taxon>
        <taxon>Boletales</taxon>
        <taxon>Boletales incertae sedis</taxon>
        <taxon>Leucogyrophana</taxon>
    </lineage>
</organism>
<dbReference type="EMBL" id="KN839848">
    <property type="protein sequence ID" value="KIJ64032.1"/>
    <property type="molecule type" value="Genomic_DNA"/>
</dbReference>
<dbReference type="PANTHER" id="PTHR43341:SF20">
    <property type="entry name" value="AAT FAMILY AMINO ACID TRANSPORTER"/>
    <property type="match status" value="1"/>
</dbReference>
<dbReference type="OrthoDB" id="10062876at2759"/>
<dbReference type="InterPro" id="IPR004840">
    <property type="entry name" value="Amino_acid_permease_CS"/>
</dbReference>
<keyword evidence="2" id="KW-0813">Transport</keyword>
<feature type="region of interest" description="Disordered" evidence="7">
    <location>
        <begin position="1"/>
        <end position="28"/>
    </location>
</feature>
<keyword evidence="3 8" id="KW-0812">Transmembrane</keyword>
<evidence type="ECO:0000256" key="1">
    <source>
        <dbReference type="ARBA" id="ARBA00004141"/>
    </source>
</evidence>
<evidence type="ECO:0000256" key="6">
    <source>
        <dbReference type="ARBA" id="ARBA00023136"/>
    </source>
</evidence>
<reference evidence="10 11" key="1">
    <citation type="submission" date="2014-04" db="EMBL/GenBank/DDBJ databases">
        <title>Evolutionary Origins and Diversification of the Mycorrhizal Mutualists.</title>
        <authorList>
            <consortium name="DOE Joint Genome Institute"/>
            <consortium name="Mycorrhizal Genomics Consortium"/>
            <person name="Kohler A."/>
            <person name="Kuo A."/>
            <person name="Nagy L.G."/>
            <person name="Floudas D."/>
            <person name="Copeland A."/>
            <person name="Barry K.W."/>
            <person name="Cichocki N."/>
            <person name="Veneault-Fourrey C."/>
            <person name="LaButti K."/>
            <person name="Lindquist E.A."/>
            <person name="Lipzen A."/>
            <person name="Lundell T."/>
            <person name="Morin E."/>
            <person name="Murat C."/>
            <person name="Riley R."/>
            <person name="Ohm R."/>
            <person name="Sun H."/>
            <person name="Tunlid A."/>
            <person name="Henrissat B."/>
            <person name="Grigoriev I.V."/>
            <person name="Hibbett D.S."/>
            <person name="Martin F."/>
        </authorList>
    </citation>
    <scope>NUCLEOTIDE SEQUENCE [LARGE SCALE GENOMIC DNA]</scope>
    <source>
        <strain evidence="10 11">MD-312</strain>
    </source>
</reference>
<feature type="transmembrane region" description="Helical" evidence="8">
    <location>
        <begin position="278"/>
        <end position="297"/>
    </location>
</feature>
<dbReference type="PIRSF" id="PIRSF006060">
    <property type="entry name" value="AA_transporter"/>
    <property type="match status" value="1"/>
</dbReference>
<feature type="transmembrane region" description="Helical" evidence="8">
    <location>
        <begin position="47"/>
        <end position="65"/>
    </location>
</feature>
<dbReference type="Pfam" id="PF00324">
    <property type="entry name" value="AA_permease"/>
    <property type="match status" value="1"/>
</dbReference>
<feature type="transmembrane region" description="Helical" evidence="8">
    <location>
        <begin position="183"/>
        <end position="206"/>
    </location>
</feature>
<dbReference type="GO" id="GO:0016020">
    <property type="term" value="C:membrane"/>
    <property type="evidence" value="ECO:0007669"/>
    <property type="project" value="UniProtKB-SubCell"/>
</dbReference>
<feature type="transmembrane region" description="Helical" evidence="8">
    <location>
        <begin position="448"/>
        <end position="466"/>
    </location>
</feature>
<proteinExistence type="predicted"/>
<evidence type="ECO:0000256" key="8">
    <source>
        <dbReference type="SAM" id="Phobius"/>
    </source>
</evidence>
<keyword evidence="4" id="KW-0029">Amino-acid transport</keyword>
<keyword evidence="6 8" id="KW-0472">Membrane</keyword>
<protein>
    <recommendedName>
        <fullName evidence="9">Amino acid permease/ SLC12A domain-containing protein</fullName>
    </recommendedName>
</protein>
<evidence type="ECO:0000256" key="2">
    <source>
        <dbReference type="ARBA" id="ARBA00022448"/>
    </source>
</evidence>
<evidence type="ECO:0000313" key="11">
    <source>
        <dbReference type="Proteomes" id="UP000053820"/>
    </source>
</evidence>
<dbReference type="HOGENOM" id="CLU_007946_12_1_1"/>
<dbReference type="Gene3D" id="1.20.1740.10">
    <property type="entry name" value="Amino acid/polyamine transporter I"/>
    <property type="match status" value="1"/>
</dbReference>
<name>A0A0C9WF97_9AGAM</name>
<dbReference type="GO" id="GO:0015171">
    <property type="term" value="F:amino acid transmembrane transporter activity"/>
    <property type="evidence" value="ECO:0007669"/>
    <property type="project" value="TreeGrafter"/>
</dbReference>
<dbReference type="PROSITE" id="PS00218">
    <property type="entry name" value="AMINO_ACID_PERMEASE_1"/>
    <property type="match status" value="1"/>
</dbReference>
<dbReference type="Proteomes" id="UP000053820">
    <property type="component" value="Unassembled WGS sequence"/>
</dbReference>
<feature type="transmembrane region" description="Helical" evidence="8">
    <location>
        <begin position="486"/>
        <end position="503"/>
    </location>
</feature>
<gene>
    <name evidence="10" type="ORF">HYDPIDRAFT_91138</name>
</gene>
<evidence type="ECO:0000256" key="4">
    <source>
        <dbReference type="ARBA" id="ARBA00022970"/>
    </source>
</evidence>
<comment type="subcellular location">
    <subcellularLocation>
        <location evidence="1">Membrane</location>
        <topology evidence="1">Multi-pass membrane protein</topology>
    </subcellularLocation>
</comment>
<dbReference type="InterPro" id="IPR004841">
    <property type="entry name" value="AA-permease/SLC12A_dom"/>
</dbReference>
<accession>A0A0C9WF97</accession>
<feature type="transmembrane region" description="Helical" evidence="8">
    <location>
        <begin position="375"/>
        <end position="393"/>
    </location>
</feature>
<dbReference type="AlphaFoldDB" id="A0A0C9WF97"/>
<feature type="domain" description="Amino acid permease/ SLC12A" evidence="9">
    <location>
        <begin position="46"/>
        <end position="505"/>
    </location>
</feature>
<evidence type="ECO:0000313" key="10">
    <source>
        <dbReference type="EMBL" id="KIJ64032.1"/>
    </source>
</evidence>